<dbReference type="GO" id="GO:0006351">
    <property type="term" value="P:DNA-templated transcription"/>
    <property type="evidence" value="ECO:0007669"/>
    <property type="project" value="InterPro"/>
</dbReference>
<sequence>FPYSSAPFRNIHHIQFSILSPEETRAMSVAKIEYPETMENDKPKIGGLNDPRLGTIDRNF</sequence>
<dbReference type="InterPro" id="IPR007080">
    <property type="entry name" value="RNA_pol_Rpb1_1"/>
</dbReference>
<evidence type="ECO:0000256" key="3">
    <source>
        <dbReference type="ARBA" id="ARBA00022679"/>
    </source>
</evidence>
<evidence type="ECO:0000313" key="8">
    <source>
        <dbReference type="EMBL" id="ORX52105.1"/>
    </source>
</evidence>
<keyword evidence="2" id="KW-0240">DNA-directed RNA polymerase</keyword>
<dbReference type="SUPFAM" id="SSF64484">
    <property type="entry name" value="beta and beta-prime subunits of DNA dependent RNA-polymerase"/>
    <property type="match status" value="1"/>
</dbReference>
<evidence type="ECO:0000256" key="5">
    <source>
        <dbReference type="ARBA" id="ARBA00023163"/>
    </source>
</evidence>
<dbReference type="Pfam" id="PF04997">
    <property type="entry name" value="RNA_pol_Rpb1_1"/>
    <property type="match status" value="1"/>
</dbReference>
<evidence type="ECO:0000313" key="9">
    <source>
        <dbReference type="Proteomes" id="UP000193719"/>
    </source>
</evidence>
<dbReference type="AlphaFoldDB" id="A0A1Y1VCP8"/>
<dbReference type="STRING" id="1754191.A0A1Y1VCP8"/>
<dbReference type="GO" id="GO:0003677">
    <property type="term" value="F:DNA binding"/>
    <property type="evidence" value="ECO:0007669"/>
    <property type="project" value="InterPro"/>
</dbReference>
<dbReference type="InterPro" id="IPR044893">
    <property type="entry name" value="RNA_pol_Rpb1_clamp_domain"/>
</dbReference>
<protein>
    <recommendedName>
        <fullName evidence="1">DNA-directed RNA polymerase</fullName>
        <ecNumber evidence="1">2.7.7.6</ecNumber>
    </recommendedName>
</protein>
<organism evidence="8 9">
    <name type="scientific">Piromyces finnis</name>
    <dbReference type="NCBI Taxonomy" id="1754191"/>
    <lineage>
        <taxon>Eukaryota</taxon>
        <taxon>Fungi</taxon>
        <taxon>Fungi incertae sedis</taxon>
        <taxon>Chytridiomycota</taxon>
        <taxon>Chytridiomycota incertae sedis</taxon>
        <taxon>Neocallimastigomycetes</taxon>
        <taxon>Neocallimastigales</taxon>
        <taxon>Neocallimastigaceae</taxon>
        <taxon>Piromyces</taxon>
    </lineage>
</organism>
<keyword evidence="4" id="KW-0548">Nucleotidyltransferase</keyword>
<evidence type="ECO:0000256" key="4">
    <source>
        <dbReference type="ARBA" id="ARBA00022695"/>
    </source>
</evidence>
<dbReference type="OrthoDB" id="270392at2759"/>
<keyword evidence="9" id="KW-1185">Reference proteome</keyword>
<dbReference type="EMBL" id="MCFH01000016">
    <property type="protein sequence ID" value="ORX52105.1"/>
    <property type="molecule type" value="Genomic_DNA"/>
</dbReference>
<name>A0A1Y1VCP8_9FUNG</name>
<dbReference type="GO" id="GO:0003899">
    <property type="term" value="F:DNA-directed RNA polymerase activity"/>
    <property type="evidence" value="ECO:0007669"/>
    <property type="project" value="UniProtKB-EC"/>
</dbReference>
<evidence type="ECO:0000256" key="1">
    <source>
        <dbReference type="ARBA" id="ARBA00012418"/>
    </source>
</evidence>
<feature type="region of interest" description="Disordered" evidence="6">
    <location>
        <begin position="38"/>
        <end position="60"/>
    </location>
</feature>
<dbReference type="Proteomes" id="UP000193719">
    <property type="component" value="Unassembled WGS sequence"/>
</dbReference>
<feature type="non-terminal residue" evidence="8">
    <location>
        <position position="60"/>
    </location>
</feature>
<keyword evidence="5" id="KW-0804">Transcription</keyword>
<reference evidence="8 9" key="1">
    <citation type="submission" date="2016-08" db="EMBL/GenBank/DDBJ databases">
        <title>Genomes of anaerobic fungi encode conserved fungal cellulosomes for biomass hydrolysis.</title>
        <authorList>
            <consortium name="DOE Joint Genome Institute"/>
            <person name="Haitjema C.H."/>
            <person name="Gilmore S.P."/>
            <person name="Henske J.K."/>
            <person name="Solomon K.V."/>
            <person name="De Groot R."/>
            <person name="Kuo A."/>
            <person name="Mondo S.J."/>
            <person name="Salamov A.A."/>
            <person name="Labutti K."/>
            <person name="Zhao Z."/>
            <person name="Chiniquy J."/>
            <person name="Barry K."/>
            <person name="Brewer H.M."/>
            <person name="Purvine S.O."/>
            <person name="Wright A.T."/>
            <person name="Boxma B."/>
            <person name="Van Alen T."/>
            <person name="Hackstein J.H."/>
            <person name="Baker S.E."/>
            <person name="Grigoriev I.V."/>
            <person name="O'Malley M.A."/>
        </authorList>
    </citation>
    <scope>NUCLEOTIDE SEQUENCE [LARGE SCALE GENOMIC DNA]</scope>
    <source>
        <strain evidence="9">finn</strain>
    </source>
</reference>
<feature type="non-terminal residue" evidence="8">
    <location>
        <position position="1"/>
    </location>
</feature>
<evidence type="ECO:0000259" key="7">
    <source>
        <dbReference type="Pfam" id="PF04997"/>
    </source>
</evidence>
<keyword evidence="3" id="KW-0808">Transferase</keyword>
<evidence type="ECO:0000256" key="2">
    <source>
        <dbReference type="ARBA" id="ARBA00022478"/>
    </source>
</evidence>
<proteinExistence type="predicted"/>
<dbReference type="GO" id="GO:0000428">
    <property type="term" value="C:DNA-directed RNA polymerase complex"/>
    <property type="evidence" value="ECO:0007669"/>
    <property type="project" value="UniProtKB-KW"/>
</dbReference>
<comment type="caution">
    <text evidence="8">The sequence shown here is derived from an EMBL/GenBank/DDBJ whole genome shotgun (WGS) entry which is preliminary data.</text>
</comment>
<evidence type="ECO:0000256" key="6">
    <source>
        <dbReference type="SAM" id="MobiDB-lite"/>
    </source>
</evidence>
<gene>
    <name evidence="8" type="ORF">BCR36DRAFT_268167</name>
</gene>
<dbReference type="EC" id="2.7.7.6" evidence="1"/>
<feature type="domain" description="RNA polymerase Rpb1" evidence="7">
    <location>
        <begin position="9"/>
        <end position="60"/>
    </location>
</feature>
<dbReference type="Gene3D" id="4.10.860.120">
    <property type="entry name" value="RNA polymerase II, clamp domain"/>
    <property type="match status" value="1"/>
</dbReference>
<accession>A0A1Y1VCP8</accession>
<reference evidence="8 9" key="2">
    <citation type="submission" date="2016-08" db="EMBL/GenBank/DDBJ databases">
        <title>Pervasive Adenine N6-methylation of Active Genes in Fungi.</title>
        <authorList>
            <consortium name="DOE Joint Genome Institute"/>
            <person name="Mondo S.J."/>
            <person name="Dannebaum R.O."/>
            <person name="Kuo R.C."/>
            <person name="Labutti K."/>
            <person name="Haridas S."/>
            <person name="Kuo A."/>
            <person name="Salamov A."/>
            <person name="Ahrendt S.R."/>
            <person name="Lipzen A."/>
            <person name="Sullivan W."/>
            <person name="Andreopoulos W.B."/>
            <person name="Clum A."/>
            <person name="Lindquist E."/>
            <person name="Daum C."/>
            <person name="Ramamoorthy G.K."/>
            <person name="Gryganskyi A."/>
            <person name="Culley D."/>
            <person name="Magnuson J.K."/>
            <person name="James T.Y."/>
            <person name="O'Malley M.A."/>
            <person name="Stajich J.E."/>
            <person name="Spatafora J.W."/>
            <person name="Visel A."/>
            <person name="Grigoriev I.V."/>
        </authorList>
    </citation>
    <scope>NUCLEOTIDE SEQUENCE [LARGE SCALE GENOMIC DNA]</scope>
    <source>
        <strain evidence="9">finn</strain>
    </source>
</reference>